<gene>
    <name evidence="2" type="ORF">EHYA_00641</name>
</gene>
<dbReference type="InterPro" id="IPR036527">
    <property type="entry name" value="SCP2_sterol-bd_dom_sf"/>
</dbReference>
<dbReference type="InterPro" id="IPR024344">
    <property type="entry name" value="MDMPI_metal-binding"/>
</dbReference>
<dbReference type="SUPFAM" id="SSF109854">
    <property type="entry name" value="DinB/YfiT-like putative metalloenzymes"/>
    <property type="match status" value="1"/>
</dbReference>
<dbReference type="GO" id="GO:0016853">
    <property type="term" value="F:isomerase activity"/>
    <property type="evidence" value="ECO:0007669"/>
    <property type="project" value="UniProtKB-KW"/>
</dbReference>
<keyword evidence="2" id="KW-0670">Pyruvate</keyword>
<dbReference type="SUPFAM" id="SSF55718">
    <property type="entry name" value="SCP-like"/>
    <property type="match status" value="1"/>
</dbReference>
<dbReference type="InterPro" id="IPR034660">
    <property type="entry name" value="DinB/YfiT-like"/>
</dbReference>
<sequence length="248" mass="25794">MSGAPGDPAHAAHAAHAALHWTRIGTARFLDTCAAFDEAAFDARTALPGWTRRHLVAHVAANADALGNLVRWAATGEPTPMYASADERRAGIERGATMTGAELTAWATRSAATLAAGLDALTARQWAHDVVTAQGRVLPAGEIPWLRAREVCVHAVDLAAGVGFAAFPADFLERLAAEAVDRHDARTTPAVALTATDLDAARTWRLAGPGEPAAIRAPLADITAYLTGRVATLPTASGAPAPELPAWL</sequence>
<dbReference type="GO" id="GO:0046872">
    <property type="term" value="F:metal ion binding"/>
    <property type="evidence" value="ECO:0007669"/>
    <property type="project" value="InterPro"/>
</dbReference>
<dbReference type="Gene3D" id="3.30.1050.20">
    <property type="match status" value="1"/>
</dbReference>
<dbReference type="Gene3D" id="1.20.120.450">
    <property type="entry name" value="dinb family like domain"/>
    <property type="match status" value="1"/>
</dbReference>
<dbReference type="AlphaFoldDB" id="A0A401YEK9"/>
<keyword evidence="3" id="KW-1185">Reference proteome</keyword>
<dbReference type="EMBL" id="BIFH01000013">
    <property type="protein sequence ID" value="GCD92998.1"/>
    <property type="molecule type" value="Genomic_DNA"/>
</dbReference>
<dbReference type="RefSeq" id="WP_371862951.1">
    <property type="nucleotide sequence ID" value="NZ_BIFH01000013.1"/>
</dbReference>
<protein>
    <submittedName>
        <fullName evidence="2">Maleylpyruvate isomerase</fullName>
    </submittedName>
</protein>
<dbReference type="NCBIfam" id="TIGR03083">
    <property type="entry name" value="maleylpyruvate isomerase family mycothiol-dependent enzyme"/>
    <property type="match status" value="1"/>
</dbReference>
<keyword evidence="2" id="KW-0413">Isomerase</keyword>
<proteinExistence type="predicted"/>
<reference evidence="2 3" key="1">
    <citation type="submission" date="2018-12" db="EMBL/GenBank/DDBJ databases">
        <title>Draft genome sequence of Embleya hyalina NBRC 13850T.</title>
        <authorList>
            <person name="Komaki H."/>
            <person name="Hosoyama A."/>
            <person name="Kimura A."/>
            <person name="Ichikawa N."/>
            <person name="Tamura T."/>
        </authorList>
    </citation>
    <scope>NUCLEOTIDE SEQUENCE [LARGE SCALE GENOMIC DNA]</scope>
    <source>
        <strain evidence="2 3">NBRC 13850</strain>
    </source>
</reference>
<evidence type="ECO:0000259" key="1">
    <source>
        <dbReference type="Pfam" id="PF11716"/>
    </source>
</evidence>
<evidence type="ECO:0000313" key="3">
    <source>
        <dbReference type="Proteomes" id="UP000286931"/>
    </source>
</evidence>
<dbReference type="InterPro" id="IPR017517">
    <property type="entry name" value="Maleyloyr_isom"/>
</dbReference>
<dbReference type="Proteomes" id="UP000286931">
    <property type="component" value="Unassembled WGS sequence"/>
</dbReference>
<organism evidence="2 3">
    <name type="scientific">Embleya hyalina</name>
    <dbReference type="NCBI Taxonomy" id="516124"/>
    <lineage>
        <taxon>Bacteria</taxon>
        <taxon>Bacillati</taxon>
        <taxon>Actinomycetota</taxon>
        <taxon>Actinomycetes</taxon>
        <taxon>Kitasatosporales</taxon>
        <taxon>Streptomycetaceae</taxon>
        <taxon>Embleya</taxon>
    </lineage>
</organism>
<name>A0A401YEK9_9ACTN</name>
<feature type="domain" description="Mycothiol-dependent maleylpyruvate isomerase metal-binding" evidence="1">
    <location>
        <begin position="25"/>
        <end position="159"/>
    </location>
</feature>
<accession>A0A401YEK9</accession>
<comment type="caution">
    <text evidence="2">The sequence shown here is derived from an EMBL/GenBank/DDBJ whole genome shotgun (WGS) entry which is preliminary data.</text>
</comment>
<evidence type="ECO:0000313" key="2">
    <source>
        <dbReference type="EMBL" id="GCD92998.1"/>
    </source>
</evidence>
<dbReference type="Pfam" id="PF11716">
    <property type="entry name" value="MDMPI_N"/>
    <property type="match status" value="1"/>
</dbReference>